<dbReference type="GO" id="GO:0000908">
    <property type="term" value="F:taurine dioxygenase activity"/>
    <property type="evidence" value="ECO:0007669"/>
    <property type="project" value="TreeGrafter"/>
</dbReference>
<evidence type="ECO:0000313" key="7">
    <source>
        <dbReference type="EMBL" id="ALE02454.1"/>
    </source>
</evidence>
<evidence type="ECO:0000256" key="5">
    <source>
        <dbReference type="ARBA" id="ARBA00023004"/>
    </source>
</evidence>
<evidence type="ECO:0000313" key="8">
    <source>
        <dbReference type="Proteomes" id="UP000068905"/>
    </source>
</evidence>
<dbReference type="EMBL" id="CP006911">
    <property type="protein sequence ID" value="ALE02454.1"/>
    <property type="molecule type" value="Genomic_DNA"/>
</dbReference>
<keyword evidence="3 7" id="KW-0223">Dioxygenase</keyword>
<protein>
    <submittedName>
        <fullName evidence="7">Taurine dioxygenase</fullName>
    </submittedName>
</protein>
<dbReference type="Gene3D" id="3.60.130.10">
    <property type="entry name" value="Clavaminate synthase-like"/>
    <property type="match status" value="1"/>
</dbReference>
<evidence type="ECO:0000256" key="2">
    <source>
        <dbReference type="ARBA" id="ARBA00022723"/>
    </source>
</evidence>
<evidence type="ECO:0000256" key="1">
    <source>
        <dbReference type="ARBA" id="ARBA00005896"/>
    </source>
</evidence>
<sequence length="276" mass="31421">MFEVRPLTPSIGAEISGISLNDELNDDAIEQVYNSLIKHQVIFFRNQNLSPDSHLKLAESLGEIDPGHPVYPHVDGYQSIVLLRNDANNRPDTADWHKDLTFKANPPFASILHGIKVPKSGGDTLWASMSAAYDQLPDGWKDYLEGLEAIHDMGTFRNDYYKEGGVESINNALKSVGSAVHKVIDTHPISGLKYINVNQSFTRNIVNENQGPSDHVLQFLYQHMNKPEFQVRFHWEDDSVAIWDNRITQHYAVCDYLPELRHMQRITVINDKRDKS</sequence>
<comment type="similarity">
    <text evidence="1">Belongs to the TfdA dioxygenase family.</text>
</comment>
<dbReference type="Proteomes" id="UP000068905">
    <property type="component" value="Chromosome"/>
</dbReference>
<dbReference type="GO" id="GO:0006790">
    <property type="term" value="P:sulfur compound metabolic process"/>
    <property type="evidence" value="ECO:0007669"/>
    <property type="project" value="TreeGrafter"/>
</dbReference>
<dbReference type="GO" id="GO:0005737">
    <property type="term" value="C:cytoplasm"/>
    <property type="evidence" value="ECO:0007669"/>
    <property type="project" value="TreeGrafter"/>
</dbReference>
<accession>A0A0M4M3U2</accession>
<dbReference type="Pfam" id="PF02668">
    <property type="entry name" value="TauD"/>
    <property type="match status" value="1"/>
</dbReference>
<dbReference type="GO" id="GO:0046872">
    <property type="term" value="F:metal ion binding"/>
    <property type="evidence" value="ECO:0007669"/>
    <property type="project" value="UniProtKB-KW"/>
</dbReference>
<name>A0A0M4M3U2_9GAMM</name>
<organism evidence="7 8">
    <name type="scientific">Candidatus Pseudothioglobus singularis PS1</name>
    <dbReference type="NCBI Taxonomy" id="1125411"/>
    <lineage>
        <taxon>Bacteria</taxon>
        <taxon>Pseudomonadati</taxon>
        <taxon>Pseudomonadota</taxon>
        <taxon>Gammaproteobacteria</taxon>
        <taxon>Candidatus Pseudothioglobaceae</taxon>
        <taxon>Candidatus Pseudothioglobus</taxon>
    </lineage>
</organism>
<keyword evidence="2" id="KW-0479">Metal-binding</keyword>
<dbReference type="KEGG" id="tsn:W908_07950"/>
<evidence type="ECO:0000259" key="6">
    <source>
        <dbReference type="Pfam" id="PF02668"/>
    </source>
</evidence>
<dbReference type="OrthoDB" id="581608at2"/>
<evidence type="ECO:0000256" key="3">
    <source>
        <dbReference type="ARBA" id="ARBA00022964"/>
    </source>
</evidence>
<keyword evidence="5" id="KW-0408">Iron</keyword>
<dbReference type="PANTHER" id="PTHR30468">
    <property type="entry name" value="ALPHA-KETOGLUTARATE-DEPENDENT SULFONATE DIOXYGENASE"/>
    <property type="match status" value="1"/>
</dbReference>
<dbReference type="PANTHER" id="PTHR30468:SF1">
    <property type="entry name" value="ALPHA-KETOGLUTARATE-DEPENDENT SULFONATE DIOXYGENASE"/>
    <property type="match status" value="1"/>
</dbReference>
<reference evidence="7 8" key="1">
    <citation type="journal article" date="2015" name="Genome Announc.">
        <title>Genome Sequence of 'Candidatus Thioglobus singularis' Strain PS1, a Mixotroph from the SUP05 Clade of Marine Gammaproteobacteria.</title>
        <authorList>
            <person name="Marshall K.T."/>
            <person name="Morris R.M."/>
        </authorList>
    </citation>
    <scope>NUCLEOTIDE SEQUENCE [LARGE SCALE GENOMIC DNA]</scope>
    <source>
        <strain evidence="7 8">PS1</strain>
    </source>
</reference>
<dbReference type="InterPro" id="IPR042098">
    <property type="entry name" value="TauD-like_sf"/>
</dbReference>
<dbReference type="InterPro" id="IPR051323">
    <property type="entry name" value="AtsK-like"/>
</dbReference>
<dbReference type="PATRIC" id="fig|1125411.7.peg.1563"/>
<keyword evidence="8" id="KW-1185">Reference proteome</keyword>
<dbReference type="AlphaFoldDB" id="A0A0M4M3U2"/>
<evidence type="ECO:0000256" key="4">
    <source>
        <dbReference type="ARBA" id="ARBA00023002"/>
    </source>
</evidence>
<feature type="domain" description="TauD/TfdA-like" evidence="6">
    <location>
        <begin position="3"/>
        <end position="267"/>
    </location>
</feature>
<dbReference type="STRING" id="1125411.W908_07950"/>
<gene>
    <name evidence="7" type="ORF">W908_07950</name>
</gene>
<proteinExistence type="inferred from homology"/>
<dbReference type="SUPFAM" id="SSF51197">
    <property type="entry name" value="Clavaminate synthase-like"/>
    <property type="match status" value="1"/>
</dbReference>
<dbReference type="RefSeq" id="WP_053820639.1">
    <property type="nucleotide sequence ID" value="NZ_CP006911.1"/>
</dbReference>
<dbReference type="InterPro" id="IPR003819">
    <property type="entry name" value="TauD/TfdA-like"/>
</dbReference>
<keyword evidence="4" id="KW-0560">Oxidoreductase</keyword>